<evidence type="ECO:0000256" key="1">
    <source>
        <dbReference type="ARBA" id="ARBA00010923"/>
    </source>
</evidence>
<dbReference type="GO" id="GO:0009307">
    <property type="term" value="P:DNA restriction-modification system"/>
    <property type="evidence" value="ECO:0007669"/>
    <property type="project" value="UniProtKB-KW"/>
</dbReference>
<name>A0A1G6Y5G8_9BACT</name>
<dbReference type="SUPFAM" id="SSF116734">
    <property type="entry name" value="DNA methylase specificity domain"/>
    <property type="match status" value="2"/>
</dbReference>
<evidence type="ECO:0000256" key="2">
    <source>
        <dbReference type="ARBA" id="ARBA00022747"/>
    </source>
</evidence>
<evidence type="ECO:0000313" key="5">
    <source>
        <dbReference type="EMBL" id="SDD85734.1"/>
    </source>
</evidence>
<keyword evidence="3" id="KW-0238">DNA-binding</keyword>
<dbReference type="InterPro" id="IPR000055">
    <property type="entry name" value="Restrct_endonuc_typeI_TRD"/>
</dbReference>
<dbReference type="OrthoDB" id="9811611at2"/>
<dbReference type="Gene3D" id="3.90.220.20">
    <property type="entry name" value="DNA methylase specificity domains"/>
    <property type="match status" value="2"/>
</dbReference>
<dbReference type="Proteomes" id="UP000198748">
    <property type="component" value="Unassembled WGS sequence"/>
</dbReference>
<dbReference type="Pfam" id="PF01420">
    <property type="entry name" value="Methylase_S"/>
    <property type="match status" value="1"/>
</dbReference>
<feature type="domain" description="Type I restriction modification DNA specificity" evidence="4">
    <location>
        <begin position="54"/>
        <end position="203"/>
    </location>
</feature>
<dbReference type="EMBL" id="FNAN01000002">
    <property type="protein sequence ID" value="SDD85734.1"/>
    <property type="molecule type" value="Genomic_DNA"/>
</dbReference>
<evidence type="ECO:0000259" key="4">
    <source>
        <dbReference type="Pfam" id="PF01420"/>
    </source>
</evidence>
<protein>
    <submittedName>
        <fullName evidence="5">Type I restriction modification DNA specificity domain-containing protein</fullName>
    </submittedName>
</protein>
<evidence type="ECO:0000256" key="3">
    <source>
        <dbReference type="ARBA" id="ARBA00023125"/>
    </source>
</evidence>
<comment type="similarity">
    <text evidence="1">Belongs to the type-I restriction system S methylase family.</text>
</comment>
<dbReference type="InterPro" id="IPR044946">
    <property type="entry name" value="Restrct_endonuc_typeI_TRD_sf"/>
</dbReference>
<proteinExistence type="inferred from homology"/>
<dbReference type="RefSeq" id="WP_090146927.1">
    <property type="nucleotide sequence ID" value="NZ_FNAN01000002.1"/>
</dbReference>
<keyword evidence="6" id="KW-1185">Reference proteome</keyword>
<dbReference type="AlphaFoldDB" id="A0A1G6Y5G8"/>
<accession>A0A1G6Y5G8</accession>
<gene>
    <name evidence="5" type="ORF">SAMN04487996_102357</name>
</gene>
<evidence type="ECO:0000313" key="6">
    <source>
        <dbReference type="Proteomes" id="UP000198748"/>
    </source>
</evidence>
<dbReference type="PANTHER" id="PTHR30408:SF12">
    <property type="entry name" value="TYPE I RESTRICTION ENZYME MJAVIII SPECIFICITY SUBUNIT"/>
    <property type="match status" value="1"/>
</dbReference>
<sequence length="471" mass="53618">MKVLQVKNSWFSDSDLRLDASYHLSDGPIAKARLKTSPYSLTTLKNECDKIFSGAIFKRTYVNSYKYGWPYLTGSDMVKADINSGKYISKKSTKQAEELRIQKDWILISCSGTLGNCVFTNSDFEGRIGTHDLIRVIPNEKSVKKGYLYAYLASKYGYGLLIQSSYGGVVKHIEPHHIENIPIPILPEAQQQEINNLITKATDLRVEANGLLKVSIEKFYDGINLAQEHLEALNKPLEREISNSYKISMNELSANTFRGRNYSPRKQRIINVLKTGEHNNLRDVLSVDPFYGARYKRIESHSLNSVELLSQGDIFDLKPKGRSIATRSIKNLHQEIVSKGTILIPAQGTLGENEIFGRAKFVWGYLEKKVIAGHAMRFIPDERRIQPGYLFAVLSSSLWFRMLRNTVYGTNLLGFIVPLINDLPIPRIGNVKESEIDQLVKDAYEMLTIANEYEYRAIEFVENEIESWQKS</sequence>
<organism evidence="5 6">
    <name type="scientific">Dyadobacter soli</name>
    <dbReference type="NCBI Taxonomy" id="659014"/>
    <lineage>
        <taxon>Bacteria</taxon>
        <taxon>Pseudomonadati</taxon>
        <taxon>Bacteroidota</taxon>
        <taxon>Cytophagia</taxon>
        <taxon>Cytophagales</taxon>
        <taxon>Spirosomataceae</taxon>
        <taxon>Dyadobacter</taxon>
    </lineage>
</organism>
<reference evidence="6" key="1">
    <citation type="submission" date="2016-10" db="EMBL/GenBank/DDBJ databases">
        <authorList>
            <person name="Varghese N."/>
            <person name="Submissions S."/>
        </authorList>
    </citation>
    <scope>NUCLEOTIDE SEQUENCE [LARGE SCALE GENOMIC DNA]</scope>
    <source>
        <strain evidence="6">DSM 25329</strain>
    </source>
</reference>
<dbReference type="InterPro" id="IPR052021">
    <property type="entry name" value="Type-I_RS_S_subunit"/>
</dbReference>
<keyword evidence="2" id="KW-0680">Restriction system</keyword>
<dbReference type="STRING" id="659014.SAMN04487996_102357"/>
<dbReference type="PANTHER" id="PTHR30408">
    <property type="entry name" value="TYPE-1 RESTRICTION ENZYME ECOKI SPECIFICITY PROTEIN"/>
    <property type="match status" value="1"/>
</dbReference>
<dbReference type="GO" id="GO:0003677">
    <property type="term" value="F:DNA binding"/>
    <property type="evidence" value="ECO:0007669"/>
    <property type="project" value="UniProtKB-KW"/>
</dbReference>
<dbReference type="NCBIfam" id="NF047740">
    <property type="entry name" value="antiphage_MADS5"/>
    <property type="match status" value="1"/>
</dbReference>